<dbReference type="EMBL" id="JAUTXU010000213">
    <property type="protein sequence ID" value="KAK3698201.1"/>
    <property type="molecule type" value="Genomic_DNA"/>
</dbReference>
<gene>
    <name evidence="1" type="ORF">LTR37_017026</name>
</gene>
<protein>
    <submittedName>
        <fullName evidence="1">Uncharacterized protein</fullName>
    </submittedName>
</protein>
<organism evidence="1 2">
    <name type="scientific">Vermiconidia calcicola</name>
    <dbReference type="NCBI Taxonomy" id="1690605"/>
    <lineage>
        <taxon>Eukaryota</taxon>
        <taxon>Fungi</taxon>
        <taxon>Dikarya</taxon>
        <taxon>Ascomycota</taxon>
        <taxon>Pezizomycotina</taxon>
        <taxon>Dothideomycetes</taxon>
        <taxon>Dothideomycetidae</taxon>
        <taxon>Mycosphaerellales</taxon>
        <taxon>Extremaceae</taxon>
        <taxon>Vermiconidia</taxon>
    </lineage>
</organism>
<evidence type="ECO:0000313" key="1">
    <source>
        <dbReference type="EMBL" id="KAK3698201.1"/>
    </source>
</evidence>
<evidence type="ECO:0000313" key="2">
    <source>
        <dbReference type="Proteomes" id="UP001281147"/>
    </source>
</evidence>
<accession>A0ACC3MMA2</accession>
<name>A0ACC3MMA2_9PEZI</name>
<comment type="caution">
    <text evidence="1">The sequence shown here is derived from an EMBL/GenBank/DDBJ whole genome shotgun (WGS) entry which is preliminary data.</text>
</comment>
<dbReference type="Proteomes" id="UP001281147">
    <property type="component" value="Unassembled WGS sequence"/>
</dbReference>
<proteinExistence type="predicted"/>
<keyword evidence="2" id="KW-1185">Reference proteome</keyword>
<reference evidence="1" key="1">
    <citation type="submission" date="2023-07" db="EMBL/GenBank/DDBJ databases">
        <title>Black Yeasts Isolated from many extreme environments.</title>
        <authorList>
            <person name="Coleine C."/>
            <person name="Stajich J.E."/>
            <person name="Selbmann L."/>
        </authorList>
    </citation>
    <scope>NUCLEOTIDE SEQUENCE</scope>
    <source>
        <strain evidence="1">CCFEE 5714</strain>
    </source>
</reference>
<sequence>MAKDKPQAGVSSKHLHARIAYLQQAATYLTLQAQHGPGKNKAAEHKATTQGMIQGTAPNNGDFAITTSGEGVGPSNPASVSTSTKQASSSGLPYYLTSHLTQVARKSQIRLDSNMKHSICKRCSNVLAEGTTSRKFVENPSKGGRKVHADVLVLECGYCGAQKRFPVGQGRQKKKGQRYPVKGHTEDEKACE</sequence>